<dbReference type="InterPro" id="IPR017946">
    <property type="entry name" value="PLC-like_Pdiesterase_TIM-brl"/>
</dbReference>
<protein>
    <submittedName>
        <fullName evidence="2">Glycerophosphoryl diester phosphodiesterase</fullName>
    </submittedName>
</protein>
<dbReference type="Gene3D" id="3.20.20.190">
    <property type="entry name" value="Phosphatidylinositol (PI) phosphodiesterase"/>
    <property type="match status" value="1"/>
</dbReference>
<evidence type="ECO:0000313" key="3">
    <source>
        <dbReference type="Proteomes" id="UP000183995"/>
    </source>
</evidence>
<feature type="domain" description="GP-PDE" evidence="1">
    <location>
        <begin position="4"/>
        <end position="243"/>
    </location>
</feature>
<dbReference type="EMBL" id="FQXV01000002">
    <property type="protein sequence ID" value="SHH77293.1"/>
    <property type="molecule type" value="Genomic_DNA"/>
</dbReference>
<sequence length="277" mass="30794">MRDYKILAHRGASAYAPENTMPAFELAVAQHADGFEIDIYFTRDGRIAVIHDDTINRTSDGKGAIAQYTLEELKAFNFNKGFESKYPLARIPSLEEVLDIVKKHNLILNIEIKDSLLNRSVSNGLGEAAAELVRKWDLTENVIFSSFNHIALVGLKKACPEVKTGLLYFENLYNAGQYALTAEAYALHPFFVNVSETMVSAAHEAGVVVNPYTINNPELMKLFRKFGVDGIITDCPDVCYDVRSGDAEGPDGGEEVLAALTQEYLQMITDYLSRDEK</sequence>
<name>A0A1M5VQT4_9FIRM</name>
<reference evidence="2 3" key="1">
    <citation type="submission" date="2016-11" db="EMBL/GenBank/DDBJ databases">
        <authorList>
            <person name="Jaros S."/>
            <person name="Januszkiewicz K."/>
            <person name="Wedrychowicz H."/>
        </authorList>
    </citation>
    <scope>NUCLEOTIDE SEQUENCE [LARGE SCALE GENOMIC DNA]</scope>
    <source>
        <strain evidence="2 3">DSM 10068</strain>
    </source>
</reference>
<dbReference type="RefSeq" id="WP_073076507.1">
    <property type="nucleotide sequence ID" value="NZ_FQXV01000002.1"/>
</dbReference>
<proteinExistence type="predicted"/>
<accession>A0A1M5VQT4</accession>
<dbReference type="OrthoDB" id="384721at2"/>
<gene>
    <name evidence="2" type="ORF">SAMN02745823_00954</name>
</gene>
<dbReference type="Proteomes" id="UP000183995">
    <property type="component" value="Unassembled WGS sequence"/>
</dbReference>
<dbReference type="PANTHER" id="PTHR46211">
    <property type="entry name" value="GLYCEROPHOSPHORYL DIESTER PHOSPHODIESTERASE"/>
    <property type="match status" value="1"/>
</dbReference>
<dbReference type="GO" id="GO:0006629">
    <property type="term" value="P:lipid metabolic process"/>
    <property type="evidence" value="ECO:0007669"/>
    <property type="project" value="InterPro"/>
</dbReference>
<dbReference type="Pfam" id="PF03009">
    <property type="entry name" value="GDPD"/>
    <property type="match status" value="1"/>
</dbReference>
<dbReference type="PROSITE" id="PS51704">
    <property type="entry name" value="GP_PDE"/>
    <property type="match status" value="1"/>
</dbReference>
<dbReference type="GO" id="GO:0008081">
    <property type="term" value="F:phosphoric diester hydrolase activity"/>
    <property type="evidence" value="ECO:0007669"/>
    <property type="project" value="InterPro"/>
</dbReference>
<dbReference type="PANTHER" id="PTHR46211:SF14">
    <property type="entry name" value="GLYCEROPHOSPHODIESTER PHOSPHODIESTERASE"/>
    <property type="match status" value="1"/>
</dbReference>
<dbReference type="InterPro" id="IPR030395">
    <property type="entry name" value="GP_PDE_dom"/>
</dbReference>
<dbReference type="AlphaFoldDB" id="A0A1M5VQT4"/>
<dbReference type="CDD" id="cd08563">
    <property type="entry name" value="GDPD_TtGDE_like"/>
    <property type="match status" value="1"/>
</dbReference>
<dbReference type="STRING" id="1123282.SAMN02745823_00954"/>
<keyword evidence="3" id="KW-1185">Reference proteome</keyword>
<evidence type="ECO:0000313" key="2">
    <source>
        <dbReference type="EMBL" id="SHH77293.1"/>
    </source>
</evidence>
<dbReference type="SUPFAM" id="SSF51695">
    <property type="entry name" value="PLC-like phosphodiesterases"/>
    <property type="match status" value="1"/>
</dbReference>
<evidence type="ECO:0000259" key="1">
    <source>
        <dbReference type="PROSITE" id="PS51704"/>
    </source>
</evidence>
<organism evidence="2 3">
    <name type="scientific">Sporobacter termitidis DSM 10068</name>
    <dbReference type="NCBI Taxonomy" id="1123282"/>
    <lineage>
        <taxon>Bacteria</taxon>
        <taxon>Bacillati</taxon>
        <taxon>Bacillota</taxon>
        <taxon>Clostridia</taxon>
        <taxon>Eubacteriales</taxon>
        <taxon>Oscillospiraceae</taxon>
        <taxon>Sporobacter</taxon>
    </lineage>
</organism>